<name>A0A8B0SUP0_KLEPN</name>
<dbReference type="AlphaFoldDB" id="A0A8B0SUP0"/>
<accession>A0A8B0SUP0</accession>
<reference evidence="1" key="1">
    <citation type="submission" date="2020-01" db="EMBL/GenBank/DDBJ databases">
        <authorList>
            <person name="Qin S."/>
        </authorList>
    </citation>
    <scope>NUCLEOTIDE SEQUENCE</scope>
    <source>
        <strain evidence="1">CVir17-16-YZ6g</strain>
        <plasmid evidence="1">p17-15-vir-like</plasmid>
    </source>
</reference>
<sequence>MHASPEGFFPDREVPIITTIRLVSFFLKKITQHLIETFFSF</sequence>
<organism evidence="1">
    <name type="scientific">Klebsiella pneumoniae</name>
    <dbReference type="NCBI Taxonomy" id="573"/>
    <lineage>
        <taxon>Bacteria</taxon>
        <taxon>Pseudomonadati</taxon>
        <taxon>Pseudomonadota</taxon>
        <taxon>Gammaproteobacteria</taxon>
        <taxon>Enterobacterales</taxon>
        <taxon>Enterobacteriaceae</taxon>
        <taxon>Klebsiella/Raoultella group</taxon>
        <taxon>Klebsiella</taxon>
        <taxon>Klebsiella pneumoniae complex</taxon>
    </lineage>
</organism>
<dbReference type="EMBL" id="MN956836">
    <property type="protein sequence ID" value="QTX13748.1"/>
    <property type="molecule type" value="Genomic_DNA"/>
</dbReference>
<evidence type="ECO:0000313" key="1">
    <source>
        <dbReference type="EMBL" id="QTX13748.1"/>
    </source>
</evidence>
<geneLocation type="plasmid" evidence="1">
    <name>p17-15-vir-like</name>
</geneLocation>
<keyword evidence="1" id="KW-0614">Plasmid</keyword>
<proteinExistence type="predicted"/>
<protein>
    <submittedName>
        <fullName evidence="1">Uncharacterized protein</fullName>
    </submittedName>
</protein>